<proteinExistence type="predicted"/>
<dbReference type="GO" id="GO:0010457">
    <property type="term" value="P:centriole-centriole cohesion"/>
    <property type="evidence" value="ECO:0007669"/>
    <property type="project" value="TreeGrafter"/>
</dbReference>
<evidence type="ECO:0000259" key="11">
    <source>
        <dbReference type="Pfam" id="PF15007"/>
    </source>
</evidence>
<evidence type="ECO:0000256" key="8">
    <source>
        <dbReference type="ARBA" id="ARBA00046235"/>
    </source>
</evidence>
<organism evidence="12 13">
    <name type="scientific">Pomacea canaliculata</name>
    <name type="common">Golden apple snail</name>
    <dbReference type="NCBI Taxonomy" id="400727"/>
    <lineage>
        <taxon>Eukaryota</taxon>
        <taxon>Metazoa</taxon>
        <taxon>Spiralia</taxon>
        <taxon>Lophotrochozoa</taxon>
        <taxon>Mollusca</taxon>
        <taxon>Gastropoda</taxon>
        <taxon>Caenogastropoda</taxon>
        <taxon>Architaenioglossa</taxon>
        <taxon>Ampullarioidea</taxon>
        <taxon>Ampullariidae</taxon>
        <taxon>Pomacea</taxon>
    </lineage>
</organism>
<dbReference type="AlphaFoldDB" id="A0A2T7PNW0"/>
<evidence type="ECO:0000256" key="2">
    <source>
        <dbReference type="ARBA" id="ARBA00004214"/>
    </source>
</evidence>
<comment type="function">
    <text evidence="8">Centriole-enriched microtubule-binding protein involved in centriole biogenesis. In collaboration with CEP295 and POC1B, is required for the centriole-to-centrosome conversion by ensuring the formation of bona fide centriole wall. Functions as a linker component that maintains centrosome cohesion. Associates with CROCC and regulates its stability and localization to the centrosome.</text>
</comment>
<evidence type="ECO:0000256" key="10">
    <source>
        <dbReference type="SAM" id="MobiDB-lite"/>
    </source>
</evidence>
<evidence type="ECO:0000313" key="13">
    <source>
        <dbReference type="Proteomes" id="UP000245119"/>
    </source>
</evidence>
<name>A0A2T7PNW0_POMCA</name>
<evidence type="ECO:0000256" key="7">
    <source>
        <dbReference type="ARBA" id="ARBA00023212"/>
    </source>
</evidence>
<keyword evidence="5" id="KW-0963">Cytoplasm</keyword>
<evidence type="ECO:0000256" key="4">
    <source>
        <dbReference type="ARBA" id="ARBA00014053"/>
    </source>
</evidence>
<dbReference type="PANTHER" id="PTHR31477">
    <property type="entry name" value="CENTROSOMAL PROTEIN OF 44 KDA"/>
    <property type="match status" value="1"/>
</dbReference>
<evidence type="ECO:0000256" key="5">
    <source>
        <dbReference type="ARBA" id="ARBA00022490"/>
    </source>
</evidence>
<keyword evidence="7" id="KW-0206">Cytoskeleton</keyword>
<dbReference type="GO" id="GO:0005814">
    <property type="term" value="C:centriole"/>
    <property type="evidence" value="ECO:0007669"/>
    <property type="project" value="UniProtKB-SubCell"/>
</dbReference>
<comment type="caution">
    <text evidence="12">The sequence shown here is derived from an EMBL/GenBank/DDBJ whole genome shotgun (WGS) entry which is preliminary data.</text>
</comment>
<gene>
    <name evidence="12" type="ORF">C0Q70_06371</name>
</gene>
<feature type="compositionally biased region" description="Polar residues" evidence="10">
    <location>
        <begin position="166"/>
        <end position="193"/>
    </location>
</feature>
<reference evidence="12 13" key="1">
    <citation type="submission" date="2018-04" db="EMBL/GenBank/DDBJ databases">
        <title>The genome of golden apple snail Pomacea canaliculata provides insight into stress tolerance and invasive adaptation.</title>
        <authorList>
            <person name="Liu C."/>
            <person name="Liu B."/>
            <person name="Ren Y."/>
            <person name="Zhang Y."/>
            <person name="Wang H."/>
            <person name="Li S."/>
            <person name="Jiang F."/>
            <person name="Yin L."/>
            <person name="Zhang G."/>
            <person name="Qian W."/>
            <person name="Fan W."/>
        </authorList>
    </citation>
    <scope>NUCLEOTIDE SEQUENCE [LARGE SCALE GENOMIC DNA]</scope>
    <source>
        <strain evidence="12">SZHN2017</strain>
        <tissue evidence="12">Muscle</tissue>
    </source>
</reference>
<dbReference type="OrthoDB" id="259598at2759"/>
<feature type="region of interest" description="Disordered" evidence="10">
    <location>
        <begin position="395"/>
        <end position="414"/>
    </location>
</feature>
<evidence type="ECO:0000256" key="3">
    <source>
        <dbReference type="ARBA" id="ARBA00004647"/>
    </source>
</evidence>
<protein>
    <recommendedName>
        <fullName evidence="4">Centrosomal protein of 44 kDa</fullName>
    </recommendedName>
</protein>
<keyword evidence="13" id="KW-1185">Reference proteome</keyword>
<evidence type="ECO:0000313" key="12">
    <source>
        <dbReference type="EMBL" id="PVD35090.1"/>
    </source>
</evidence>
<sequence length="442" mass="50438">MGSSVGDIRNNMKILQNEIRHIKYPDEVDYVEISKGMPQAYLPLYHYAFSTYSPVFADEIIHLLDDTLYSKSDLRFMESVYRVLRDLFRYKPSITKEQFFSAGNFAERKVMMCTDILRLVRDRVRLLEPQKPTNPNIKVSSVIDNRRNSKLGSRVHLSENVSAEPSLDNSLVRKTSRTSSLQGSSPVQNQPAENYSEETVCKVTGYVRPKSGRGLAQVEAQSPDSSMDFFPFRTDHSDAMETILAKVRDLPSQLSNFMQAVENRLYYMQEKLQECETVIKELKTHEMEREMKKKAEEDPMQLVDSLRSRLLLLENRVKLLESKNKVCQAPADEKKHSANPFVSLEKGGGYQGDQIQMDSSMFSEFQRSNSNSFASTTIKDFSPIRRENLFFADDTVSSTPDTHSRRSSTPNHSVHAVVNGRPTCTLGEEQGGKQETSWIVTH</sequence>
<dbReference type="EMBL" id="PZQS01000003">
    <property type="protein sequence ID" value="PVD35090.1"/>
    <property type="molecule type" value="Genomic_DNA"/>
</dbReference>
<feature type="coiled-coil region" evidence="9">
    <location>
        <begin position="268"/>
        <end position="323"/>
    </location>
</feature>
<dbReference type="GO" id="GO:0005813">
    <property type="term" value="C:centrosome"/>
    <property type="evidence" value="ECO:0007669"/>
    <property type="project" value="TreeGrafter"/>
</dbReference>
<feature type="domain" description="Centrosomal CEP44" evidence="11">
    <location>
        <begin position="7"/>
        <end position="128"/>
    </location>
</feature>
<keyword evidence="6 9" id="KW-0175">Coiled coil</keyword>
<feature type="region of interest" description="Disordered" evidence="10">
    <location>
        <begin position="166"/>
        <end position="195"/>
    </location>
</feature>
<dbReference type="GO" id="GO:0007099">
    <property type="term" value="P:centriole replication"/>
    <property type="evidence" value="ECO:0007669"/>
    <property type="project" value="TreeGrafter"/>
</dbReference>
<dbReference type="InterPro" id="IPR029157">
    <property type="entry name" value="CEP44_CC"/>
</dbReference>
<comment type="subcellular location">
    <subcellularLocation>
        <location evidence="1">Cytoplasm</location>
        <location evidence="1">Cytoskeleton</location>
        <location evidence="1">Microtubule organizing center</location>
        <location evidence="1">Centrosome</location>
        <location evidence="1">Centriole</location>
    </subcellularLocation>
    <subcellularLocation>
        <location evidence="3">Cytoplasm</location>
        <location evidence="3">Cytoskeleton</location>
        <location evidence="3">Spindle pole</location>
    </subcellularLocation>
    <subcellularLocation>
        <location evidence="2">Midbody</location>
    </subcellularLocation>
</comment>
<evidence type="ECO:0000256" key="1">
    <source>
        <dbReference type="ARBA" id="ARBA00004114"/>
    </source>
</evidence>
<evidence type="ECO:0000256" key="6">
    <source>
        <dbReference type="ARBA" id="ARBA00023054"/>
    </source>
</evidence>
<dbReference type="STRING" id="400727.A0A2T7PNW0"/>
<evidence type="ECO:0000256" key="9">
    <source>
        <dbReference type="SAM" id="Coils"/>
    </source>
</evidence>
<dbReference type="Pfam" id="PF15007">
    <property type="entry name" value="CEP44"/>
    <property type="match status" value="1"/>
</dbReference>
<dbReference type="GO" id="GO:0000922">
    <property type="term" value="C:spindle pole"/>
    <property type="evidence" value="ECO:0007669"/>
    <property type="project" value="UniProtKB-SubCell"/>
</dbReference>
<dbReference type="GO" id="GO:0030496">
    <property type="term" value="C:midbody"/>
    <property type="evidence" value="ECO:0007669"/>
    <property type="project" value="UniProtKB-SubCell"/>
</dbReference>
<dbReference type="Proteomes" id="UP000245119">
    <property type="component" value="Linkage Group LG3"/>
</dbReference>
<dbReference type="InterPro" id="IPR033603">
    <property type="entry name" value="CEP44"/>
</dbReference>
<accession>A0A2T7PNW0</accession>
<dbReference type="PANTHER" id="PTHR31477:SF1">
    <property type="entry name" value="CENTROSOMAL PROTEIN OF 44 KDA"/>
    <property type="match status" value="1"/>
</dbReference>
<feature type="compositionally biased region" description="Polar residues" evidence="10">
    <location>
        <begin position="395"/>
        <end position="412"/>
    </location>
</feature>